<dbReference type="AlphaFoldDB" id="A0A7I7SPV1"/>
<dbReference type="GO" id="GO:0046872">
    <property type="term" value="F:metal ion binding"/>
    <property type="evidence" value="ECO:0007669"/>
    <property type="project" value="UniProtKB-KW"/>
</dbReference>
<keyword evidence="3" id="KW-0186">Copper</keyword>
<organism evidence="6 7">
    <name type="scientific">Mycolicibacterium sarraceniae</name>
    <dbReference type="NCBI Taxonomy" id="1534348"/>
    <lineage>
        <taxon>Bacteria</taxon>
        <taxon>Bacillati</taxon>
        <taxon>Actinomycetota</taxon>
        <taxon>Actinomycetes</taxon>
        <taxon>Mycobacteriales</taxon>
        <taxon>Mycobacteriaceae</taxon>
        <taxon>Mycolicibacterium</taxon>
    </lineage>
</organism>
<gene>
    <name evidence="6" type="ORF">MSAR_12010</name>
</gene>
<dbReference type="PANTHER" id="PTHR11709">
    <property type="entry name" value="MULTI-COPPER OXIDASE"/>
    <property type="match status" value="1"/>
</dbReference>
<feature type="domain" description="Plastocyanin-like" evidence="5">
    <location>
        <begin position="150"/>
        <end position="205"/>
    </location>
</feature>
<dbReference type="Pfam" id="PF00394">
    <property type="entry name" value="Cu-oxidase"/>
    <property type="match status" value="1"/>
</dbReference>
<dbReference type="InterPro" id="IPR001117">
    <property type="entry name" value="Cu-oxidase_2nd"/>
</dbReference>
<dbReference type="SUPFAM" id="SSF49503">
    <property type="entry name" value="Cupredoxins"/>
    <property type="match status" value="1"/>
</dbReference>
<dbReference type="Gene3D" id="2.60.40.420">
    <property type="entry name" value="Cupredoxins - blue copper proteins"/>
    <property type="match status" value="2"/>
</dbReference>
<reference evidence="6 7" key="1">
    <citation type="journal article" date="2019" name="Emerg. Microbes Infect.">
        <title>Comprehensive subspecies identification of 175 nontuberculous mycobacteria species based on 7547 genomic profiles.</title>
        <authorList>
            <person name="Matsumoto Y."/>
            <person name="Kinjo T."/>
            <person name="Motooka D."/>
            <person name="Nabeya D."/>
            <person name="Jung N."/>
            <person name="Uechi K."/>
            <person name="Horii T."/>
            <person name="Iida T."/>
            <person name="Fujita J."/>
            <person name="Nakamura S."/>
        </authorList>
    </citation>
    <scope>NUCLEOTIDE SEQUENCE [LARGE SCALE GENOMIC DNA]</scope>
    <source>
        <strain evidence="6 7">JCM 30395</strain>
    </source>
</reference>
<evidence type="ECO:0000313" key="7">
    <source>
        <dbReference type="Proteomes" id="UP000466445"/>
    </source>
</evidence>
<dbReference type="Proteomes" id="UP000466445">
    <property type="component" value="Chromosome"/>
</dbReference>
<name>A0A7I7SPV1_9MYCO</name>
<evidence type="ECO:0000256" key="1">
    <source>
        <dbReference type="ARBA" id="ARBA00022723"/>
    </source>
</evidence>
<evidence type="ECO:0000259" key="5">
    <source>
        <dbReference type="Pfam" id="PF00394"/>
    </source>
</evidence>
<dbReference type="PANTHER" id="PTHR11709:SF394">
    <property type="entry name" value="FI03373P-RELATED"/>
    <property type="match status" value="1"/>
</dbReference>
<keyword evidence="7" id="KW-1185">Reference proteome</keyword>
<sequence>MTAGAGVALSACGHSSAPAPPPQIQPTAVPTDLSAAIEAAEAARPHTGKTVTVVLGRRLVNTRGYADIVPGLLIRANVGDEIVATVTNKLPSPTDSRFPTRAPTGHTLHRGQRAAASSSVVIPAVWSIPTIWSTAESPMLQALSPPNPGRIRLRIIDAGADTAFRVALAGHRMTVTHTDGFPVEPVGVDALLIGMAERYDVIVAAGDGVFPLAPWPRGRMRWPALR</sequence>
<evidence type="ECO:0000256" key="4">
    <source>
        <dbReference type="SAM" id="MobiDB-lite"/>
    </source>
</evidence>
<dbReference type="KEGG" id="msar:MSAR_12010"/>
<proteinExistence type="predicted"/>
<protein>
    <recommendedName>
        <fullName evidence="5">Plastocyanin-like domain-containing protein</fullName>
    </recommendedName>
</protein>
<dbReference type="InterPro" id="IPR045087">
    <property type="entry name" value="Cu-oxidase_fam"/>
</dbReference>
<evidence type="ECO:0000256" key="2">
    <source>
        <dbReference type="ARBA" id="ARBA00023002"/>
    </source>
</evidence>
<dbReference type="EMBL" id="AP022595">
    <property type="protein sequence ID" value="BBY58065.1"/>
    <property type="molecule type" value="Genomic_DNA"/>
</dbReference>
<accession>A0A7I7SPV1</accession>
<evidence type="ECO:0000313" key="6">
    <source>
        <dbReference type="EMBL" id="BBY58065.1"/>
    </source>
</evidence>
<keyword evidence="1" id="KW-0479">Metal-binding</keyword>
<feature type="region of interest" description="Disordered" evidence="4">
    <location>
        <begin position="93"/>
        <end position="113"/>
    </location>
</feature>
<keyword evidence="2" id="KW-0560">Oxidoreductase</keyword>
<dbReference type="InterPro" id="IPR008972">
    <property type="entry name" value="Cupredoxin"/>
</dbReference>
<feature type="region of interest" description="Disordered" evidence="4">
    <location>
        <begin position="1"/>
        <end position="28"/>
    </location>
</feature>
<dbReference type="GO" id="GO:0016491">
    <property type="term" value="F:oxidoreductase activity"/>
    <property type="evidence" value="ECO:0007669"/>
    <property type="project" value="UniProtKB-KW"/>
</dbReference>
<evidence type="ECO:0000256" key="3">
    <source>
        <dbReference type="ARBA" id="ARBA00023008"/>
    </source>
</evidence>